<evidence type="ECO:0000256" key="2">
    <source>
        <dbReference type="ARBA" id="ARBA00022723"/>
    </source>
</evidence>
<keyword evidence="3" id="KW-0408">Iron</keyword>
<gene>
    <name evidence="6" type="ORF">COV06_00380</name>
</gene>
<dbReference type="GO" id="GO:0016020">
    <property type="term" value="C:membrane"/>
    <property type="evidence" value="ECO:0007669"/>
    <property type="project" value="TreeGrafter"/>
</dbReference>
<reference evidence="6 7" key="1">
    <citation type="submission" date="2017-09" db="EMBL/GenBank/DDBJ databases">
        <title>Depth-based differentiation of microbial function through sediment-hosted aquifers and enrichment of novel symbionts in the deep terrestrial subsurface.</title>
        <authorList>
            <person name="Probst A.J."/>
            <person name="Ladd B."/>
            <person name="Jarett J.K."/>
            <person name="Geller-Mcgrath D.E."/>
            <person name="Sieber C.M."/>
            <person name="Emerson J.B."/>
            <person name="Anantharaman K."/>
            <person name="Thomas B.C."/>
            <person name="Malmstrom R."/>
            <person name="Stieglmeier M."/>
            <person name="Klingl A."/>
            <person name="Woyke T."/>
            <person name="Ryan C.M."/>
            <person name="Banfield J.F."/>
        </authorList>
    </citation>
    <scope>NUCLEOTIDE SEQUENCE [LARGE SCALE GENOMIC DNA]</scope>
    <source>
        <strain evidence="6">CG10_big_fil_rev_8_21_14_0_10_50_16</strain>
    </source>
</reference>
<sequence>MSFGALWLSYAYPSTVATPTGTVINSLFGTPSSATGGTSAKQKFYTVTETANHKTPSDCWLIVRGSVYDVSSYLGAHPGGRRVITDRCGGEVTSVFSQIHSNRAWNLLGAYLIGTVGTAPVSGTPVAAISTTSAVSNLSQKVIAAFPGSDVLKVEPQGTGYHAVVVSGQSLIDVVLNDQGTIVSQQVRDDEFEWFWHADDDEVQEWKDS</sequence>
<evidence type="ECO:0000256" key="1">
    <source>
        <dbReference type="ARBA" id="ARBA00022617"/>
    </source>
</evidence>
<evidence type="ECO:0000259" key="5">
    <source>
        <dbReference type="PROSITE" id="PS50255"/>
    </source>
</evidence>
<name>A0A2H0RQS1_9BACT</name>
<dbReference type="InterPro" id="IPR018506">
    <property type="entry name" value="Cyt_B5_heme-BS"/>
</dbReference>
<dbReference type="PROSITE" id="PS00191">
    <property type="entry name" value="CYTOCHROME_B5_1"/>
    <property type="match status" value="1"/>
</dbReference>
<dbReference type="SUPFAM" id="SSF55856">
    <property type="entry name" value="Cytochrome b5-like heme/steroid binding domain"/>
    <property type="match status" value="1"/>
</dbReference>
<dbReference type="Gene3D" id="3.10.120.10">
    <property type="entry name" value="Cytochrome b5-like heme/steroid binding domain"/>
    <property type="match status" value="1"/>
</dbReference>
<dbReference type="PRINTS" id="PR00363">
    <property type="entry name" value="CYTOCHROMEB5"/>
</dbReference>
<protein>
    <recommendedName>
        <fullName evidence="5">Cytochrome b5 heme-binding domain-containing protein</fullName>
    </recommendedName>
</protein>
<comment type="similarity">
    <text evidence="4">Belongs to the cytochrome b5 family.</text>
</comment>
<dbReference type="AlphaFoldDB" id="A0A2H0RQS1"/>
<feature type="domain" description="Cytochrome b5 heme-binding" evidence="5">
    <location>
        <begin position="42"/>
        <end position="117"/>
    </location>
</feature>
<dbReference type="InterPro" id="IPR036400">
    <property type="entry name" value="Cyt_B5-like_heme/steroid_sf"/>
</dbReference>
<dbReference type="SMART" id="SM01117">
    <property type="entry name" value="Cyt-b5"/>
    <property type="match status" value="1"/>
</dbReference>
<evidence type="ECO:0000256" key="3">
    <source>
        <dbReference type="ARBA" id="ARBA00023004"/>
    </source>
</evidence>
<dbReference type="Pfam" id="PF00173">
    <property type="entry name" value="Cyt-b5"/>
    <property type="match status" value="1"/>
</dbReference>
<dbReference type="EMBL" id="PCYM01000001">
    <property type="protein sequence ID" value="PIR48095.1"/>
    <property type="molecule type" value="Genomic_DNA"/>
</dbReference>
<proteinExistence type="inferred from homology"/>
<organism evidence="6 7">
    <name type="scientific">Candidatus Uhrbacteria bacterium CG10_big_fil_rev_8_21_14_0_10_50_16</name>
    <dbReference type="NCBI Taxonomy" id="1975039"/>
    <lineage>
        <taxon>Bacteria</taxon>
        <taxon>Candidatus Uhriibacteriota</taxon>
    </lineage>
</organism>
<dbReference type="Proteomes" id="UP000230084">
    <property type="component" value="Unassembled WGS sequence"/>
</dbReference>
<evidence type="ECO:0000256" key="4">
    <source>
        <dbReference type="ARBA" id="ARBA00038168"/>
    </source>
</evidence>
<keyword evidence="2" id="KW-0479">Metal-binding</keyword>
<evidence type="ECO:0000313" key="6">
    <source>
        <dbReference type="EMBL" id="PIR48095.1"/>
    </source>
</evidence>
<keyword evidence="1" id="KW-0349">Heme</keyword>
<dbReference type="PANTHER" id="PTHR19359">
    <property type="entry name" value="CYTOCHROME B5"/>
    <property type="match status" value="1"/>
</dbReference>
<dbReference type="InterPro" id="IPR050668">
    <property type="entry name" value="Cytochrome_b5"/>
</dbReference>
<dbReference type="GO" id="GO:0046872">
    <property type="term" value="F:metal ion binding"/>
    <property type="evidence" value="ECO:0007669"/>
    <property type="project" value="UniProtKB-KW"/>
</dbReference>
<comment type="caution">
    <text evidence="6">The sequence shown here is derived from an EMBL/GenBank/DDBJ whole genome shotgun (WGS) entry which is preliminary data.</text>
</comment>
<accession>A0A2H0RQS1</accession>
<dbReference type="GO" id="GO:0020037">
    <property type="term" value="F:heme binding"/>
    <property type="evidence" value="ECO:0007669"/>
    <property type="project" value="InterPro"/>
</dbReference>
<dbReference type="PROSITE" id="PS50255">
    <property type="entry name" value="CYTOCHROME_B5_2"/>
    <property type="match status" value="1"/>
</dbReference>
<dbReference type="InterPro" id="IPR001199">
    <property type="entry name" value="Cyt_B5-like_heme/steroid-bd"/>
</dbReference>
<evidence type="ECO:0000313" key="7">
    <source>
        <dbReference type="Proteomes" id="UP000230084"/>
    </source>
</evidence>